<dbReference type="AlphaFoldDB" id="A0AAN6VVW5"/>
<organism evidence="1 2">
    <name type="scientific">Triangularia setosa</name>
    <dbReference type="NCBI Taxonomy" id="2587417"/>
    <lineage>
        <taxon>Eukaryota</taxon>
        <taxon>Fungi</taxon>
        <taxon>Dikarya</taxon>
        <taxon>Ascomycota</taxon>
        <taxon>Pezizomycotina</taxon>
        <taxon>Sordariomycetes</taxon>
        <taxon>Sordariomycetidae</taxon>
        <taxon>Sordariales</taxon>
        <taxon>Podosporaceae</taxon>
        <taxon>Triangularia</taxon>
    </lineage>
</organism>
<evidence type="ECO:0000313" key="1">
    <source>
        <dbReference type="EMBL" id="KAK4170779.1"/>
    </source>
</evidence>
<dbReference type="Proteomes" id="UP001302321">
    <property type="component" value="Unassembled WGS sequence"/>
</dbReference>
<keyword evidence="2" id="KW-1185">Reference proteome</keyword>
<evidence type="ECO:0000313" key="2">
    <source>
        <dbReference type="Proteomes" id="UP001302321"/>
    </source>
</evidence>
<reference evidence="1" key="1">
    <citation type="journal article" date="2023" name="Mol. Phylogenet. Evol.">
        <title>Genome-scale phylogeny and comparative genomics of the fungal order Sordariales.</title>
        <authorList>
            <person name="Hensen N."/>
            <person name="Bonometti L."/>
            <person name="Westerberg I."/>
            <person name="Brannstrom I.O."/>
            <person name="Guillou S."/>
            <person name="Cros-Aarteil S."/>
            <person name="Calhoun S."/>
            <person name="Haridas S."/>
            <person name="Kuo A."/>
            <person name="Mondo S."/>
            <person name="Pangilinan J."/>
            <person name="Riley R."/>
            <person name="LaButti K."/>
            <person name="Andreopoulos B."/>
            <person name="Lipzen A."/>
            <person name="Chen C."/>
            <person name="Yan M."/>
            <person name="Daum C."/>
            <person name="Ng V."/>
            <person name="Clum A."/>
            <person name="Steindorff A."/>
            <person name="Ohm R.A."/>
            <person name="Martin F."/>
            <person name="Silar P."/>
            <person name="Natvig D.O."/>
            <person name="Lalanne C."/>
            <person name="Gautier V."/>
            <person name="Ament-Velasquez S.L."/>
            <person name="Kruys A."/>
            <person name="Hutchinson M.I."/>
            <person name="Powell A.J."/>
            <person name="Barry K."/>
            <person name="Miller A.N."/>
            <person name="Grigoriev I.V."/>
            <person name="Debuchy R."/>
            <person name="Gladieux P."/>
            <person name="Hiltunen Thoren M."/>
            <person name="Johannesson H."/>
        </authorList>
    </citation>
    <scope>NUCLEOTIDE SEQUENCE</scope>
    <source>
        <strain evidence="1">CBS 892.96</strain>
    </source>
</reference>
<dbReference type="PANTHER" id="PTHR37535:SF2">
    <property type="entry name" value="FINGER DOMAIN PROTEIN, PUTATIVE (AFU_ORTHOLOGUE AFUA_6G09300)-RELATED"/>
    <property type="match status" value="1"/>
</dbReference>
<proteinExistence type="predicted"/>
<name>A0AAN6VVW5_9PEZI</name>
<protein>
    <submittedName>
        <fullName evidence="1">Uncharacterized protein</fullName>
    </submittedName>
</protein>
<dbReference type="PANTHER" id="PTHR37535">
    <property type="entry name" value="FLUG DOMAIN PROTEIN"/>
    <property type="match status" value="1"/>
</dbReference>
<dbReference type="EMBL" id="MU866773">
    <property type="protein sequence ID" value="KAK4170779.1"/>
    <property type="molecule type" value="Genomic_DNA"/>
</dbReference>
<accession>A0AAN6VVW5</accession>
<sequence length="167" mass="19542">MSLLAEKWKGYVKLSSLMGPLLTGTKYCKQMNLNDHDALATGTKENFMIFFKWLCDTSKIQKKTKLLGYKRAFKMMYEKSVGMALNTEIYEALHLWIDHDLSKLYNLDLERREKPVLCFDDVFRLLQTHWGSPDIKYPSERQRLNVALMQQIFTTTRPATLAQKCYG</sequence>
<gene>
    <name evidence="1" type="ORF">QBC36DRAFT_200731</name>
</gene>
<reference evidence="1" key="2">
    <citation type="submission" date="2023-05" db="EMBL/GenBank/DDBJ databases">
        <authorList>
            <consortium name="Lawrence Berkeley National Laboratory"/>
            <person name="Steindorff A."/>
            <person name="Hensen N."/>
            <person name="Bonometti L."/>
            <person name="Westerberg I."/>
            <person name="Brannstrom I.O."/>
            <person name="Guillou S."/>
            <person name="Cros-Aarteil S."/>
            <person name="Calhoun S."/>
            <person name="Haridas S."/>
            <person name="Kuo A."/>
            <person name="Mondo S."/>
            <person name="Pangilinan J."/>
            <person name="Riley R."/>
            <person name="Labutti K."/>
            <person name="Andreopoulos B."/>
            <person name="Lipzen A."/>
            <person name="Chen C."/>
            <person name="Yanf M."/>
            <person name="Daum C."/>
            <person name="Ng V."/>
            <person name="Clum A."/>
            <person name="Ohm R."/>
            <person name="Martin F."/>
            <person name="Silar P."/>
            <person name="Natvig D."/>
            <person name="Lalanne C."/>
            <person name="Gautier V."/>
            <person name="Ament-Velasquez S.L."/>
            <person name="Kruys A."/>
            <person name="Hutchinson M.I."/>
            <person name="Powell A.J."/>
            <person name="Barry K."/>
            <person name="Miller A.N."/>
            <person name="Grigoriev I.V."/>
            <person name="Debuchy R."/>
            <person name="Gladieux P."/>
            <person name="Thoren M.H."/>
            <person name="Johannesson H."/>
        </authorList>
    </citation>
    <scope>NUCLEOTIDE SEQUENCE</scope>
    <source>
        <strain evidence="1">CBS 892.96</strain>
    </source>
</reference>
<comment type="caution">
    <text evidence="1">The sequence shown here is derived from an EMBL/GenBank/DDBJ whole genome shotgun (WGS) entry which is preliminary data.</text>
</comment>